<feature type="signal peptide" evidence="3">
    <location>
        <begin position="1"/>
        <end position="31"/>
    </location>
</feature>
<protein>
    <recommendedName>
        <fullName evidence="6">LysM domain-containing protein</fullName>
    </recommendedName>
</protein>
<feature type="compositionally biased region" description="Low complexity" evidence="1">
    <location>
        <begin position="295"/>
        <end position="316"/>
    </location>
</feature>
<dbReference type="Proteomes" id="UP000292274">
    <property type="component" value="Unassembled WGS sequence"/>
</dbReference>
<dbReference type="AlphaFoldDB" id="A0A4R0GH81"/>
<keyword evidence="2" id="KW-1133">Transmembrane helix</keyword>
<dbReference type="OrthoDB" id="8444614at2"/>
<reference evidence="4 5" key="1">
    <citation type="submission" date="2019-02" db="EMBL/GenBank/DDBJ databases">
        <title>Jishengella sp. nov., isolated from a root of Zingiber montanum.</title>
        <authorList>
            <person name="Kuncharoen N."/>
            <person name="Kudo T."/>
            <person name="Masahiro Y."/>
            <person name="Ohkuma M."/>
            <person name="Tanasupawat S."/>
        </authorList>
    </citation>
    <scope>NUCLEOTIDE SEQUENCE [LARGE SCALE GENOMIC DNA]</scope>
    <source>
        <strain evidence="4 5">PLAI 1-1</strain>
    </source>
</reference>
<dbReference type="PRINTS" id="PR01217">
    <property type="entry name" value="PRICHEXTENSN"/>
</dbReference>
<comment type="caution">
    <text evidence="4">The sequence shown here is derived from an EMBL/GenBank/DDBJ whole genome shotgun (WGS) entry which is preliminary data.</text>
</comment>
<feature type="compositionally biased region" description="Pro residues" evidence="1">
    <location>
        <begin position="148"/>
        <end position="163"/>
    </location>
</feature>
<keyword evidence="2" id="KW-0812">Transmembrane</keyword>
<feature type="compositionally biased region" description="Low complexity" evidence="1">
    <location>
        <begin position="439"/>
        <end position="462"/>
    </location>
</feature>
<evidence type="ECO:0000313" key="5">
    <source>
        <dbReference type="Proteomes" id="UP000292274"/>
    </source>
</evidence>
<evidence type="ECO:0000256" key="1">
    <source>
        <dbReference type="SAM" id="MobiDB-lite"/>
    </source>
</evidence>
<keyword evidence="3" id="KW-0732">Signal</keyword>
<proteinExistence type="predicted"/>
<keyword evidence="5" id="KW-1185">Reference proteome</keyword>
<feature type="compositionally biased region" description="Low complexity" evidence="1">
    <location>
        <begin position="240"/>
        <end position="251"/>
    </location>
</feature>
<feature type="compositionally biased region" description="Low complexity" evidence="1">
    <location>
        <begin position="420"/>
        <end position="430"/>
    </location>
</feature>
<gene>
    <name evidence="4" type="ORF">E0H26_14290</name>
</gene>
<feature type="compositionally biased region" description="Pro residues" evidence="1">
    <location>
        <begin position="117"/>
        <end position="138"/>
    </location>
</feature>
<accession>A0A4R0GH81</accession>
<keyword evidence="2" id="KW-0472">Membrane</keyword>
<feature type="region of interest" description="Disordered" evidence="1">
    <location>
        <begin position="109"/>
        <end position="180"/>
    </location>
</feature>
<feature type="region of interest" description="Disordered" evidence="1">
    <location>
        <begin position="220"/>
        <end position="485"/>
    </location>
</feature>
<dbReference type="RefSeq" id="WP_131304097.1">
    <property type="nucleotide sequence ID" value="NZ_SJJR01000008.1"/>
</dbReference>
<feature type="transmembrane region" description="Helical" evidence="2">
    <location>
        <begin position="189"/>
        <end position="209"/>
    </location>
</feature>
<evidence type="ECO:0000313" key="4">
    <source>
        <dbReference type="EMBL" id="TCB96784.1"/>
    </source>
</evidence>
<feature type="compositionally biased region" description="Pro residues" evidence="1">
    <location>
        <begin position="252"/>
        <end position="294"/>
    </location>
</feature>
<sequence>MSGRRTSHWWTLSLLLTVLLVPLAAAAPASAAPADETGKYYVVGPPVHGQRDYLYSIALRTLGNGNRFREIIDLNRGREQPDGTTFTDGVQLAPGWILVLPRDADGPGVRTGALPAIRPPTPRASPSPVAPSPSPVAPSPTAAAPSPSFTPPPTAPAESPPAAEPTTPAVTGPRAQGPQSGLTNISPNLIRIGAAVLAVALAVVAILVLPRRAFRMRSVTLDDGPWPPERHHTPTPAELAAGPSAATSSASPPDPRNPPPSSPPGPSGPPPSSPPGPSGPPPSFPPGPSGPPPSLLSGPPATPRSSSLSQASRASADPVSPPVTRSAASPMPGTPVPSGVSEPAVLPVSASSAADSPASGLPRSGQPAVPPGPASPGVGISAGRRGPQVPGQTNGEPVAGQLVSVPTLTDLTAAEQARLPLETSAPAEAPSAPPPEWPPFAVASPAAPAAPARPQAAAQPDAGSDDDDRDLPRPTLPVDGEVPYVRTELKTESGPILVRLVGVTTGPSAPAYAWLADSEPAPLAAVPLVLGRKGPWQLQIDLGRAPDVFTLVGVVDECRRLAAAYARQLHEAGVAVAVVGDALGAETVDGCRRLTAWPEPDDTVSGPHVVITAGLPAGAGGGIRGLAAGSKGRYIPLVIGPVPYGRWSAQLSVGD</sequence>
<evidence type="ECO:0008006" key="6">
    <source>
        <dbReference type="Google" id="ProtNLM"/>
    </source>
</evidence>
<dbReference type="EMBL" id="SJJR01000008">
    <property type="protein sequence ID" value="TCB96784.1"/>
    <property type="molecule type" value="Genomic_DNA"/>
</dbReference>
<evidence type="ECO:0000256" key="2">
    <source>
        <dbReference type="SAM" id="Phobius"/>
    </source>
</evidence>
<name>A0A4R0GH81_9ACTN</name>
<organism evidence="4 5">
    <name type="scientific">Micromonospora zingiberis</name>
    <dbReference type="NCBI Taxonomy" id="2053011"/>
    <lineage>
        <taxon>Bacteria</taxon>
        <taxon>Bacillati</taxon>
        <taxon>Actinomycetota</taxon>
        <taxon>Actinomycetes</taxon>
        <taxon>Micromonosporales</taxon>
        <taxon>Micromonosporaceae</taxon>
        <taxon>Micromonospora</taxon>
    </lineage>
</organism>
<evidence type="ECO:0000256" key="3">
    <source>
        <dbReference type="SAM" id="SignalP"/>
    </source>
</evidence>
<feature type="chain" id="PRO_5039413045" description="LysM domain-containing protein" evidence="3">
    <location>
        <begin position="32"/>
        <end position="655"/>
    </location>
</feature>
<feature type="compositionally biased region" description="Low complexity" evidence="1">
    <location>
        <begin position="340"/>
        <end position="367"/>
    </location>
</feature>